<dbReference type="InterPro" id="IPR027417">
    <property type="entry name" value="P-loop_NTPase"/>
</dbReference>
<dbReference type="Pfam" id="PF00004">
    <property type="entry name" value="AAA"/>
    <property type="match status" value="1"/>
</dbReference>
<dbReference type="GO" id="GO:0005524">
    <property type="term" value="F:ATP binding"/>
    <property type="evidence" value="ECO:0007669"/>
    <property type="project" value="InterPro"/>
</dbReference>
<gene>
    <name evidence="3" type="ORF">OJ253_937</name>
</gene>
<comment type="caution">
    <text evidence="3">The sequence shown here is derived from an EMBL/GenBank/DDBJ whole genome shotgun (WGS) entry which is preliminary data.</text>
</comment>
<feature type="compositionally biased region" description="Basic residues" evidence="1">
    <location>
        <begin position="506"/>
        <end position="518"/>
    </location>
</feature>
<accession>A0A9D5DIJ7</accession>
<dbReference type="PANTHER" id="PTHR10763:SF26">
    <property type="entry name" value="CELL DIVISION CONTROL PROTEIN 6 HOMOLOG"/>
    <property type="match status" value="1"/>
</dbReference>
<feature type="compositionally biased region" description="Basic and acidic residues" evidence="1">
    <location>
        <begin position="366"/>
        <end position="375"/>
    </location>
</feature>
<feature type="region of interest" description="Disordered" evidence="1">
    <location>
        <begin position="1"/>
        <end position="32"/>
    </location>
</feature>
<feature type="compositionally biased region" description="Basic residues" evidence="1">
    <location>
        <begin position="1"/>
        <end position="12"/>
    </location>
</feature>
<dbReference type="InterPro" id="IPR036388">
    <property type="entry name" value="WH-like_DNA-bd_sf"/>
</dbReference>
<organism evidence="3">
    <name type="scientific">Cryptosporidium canis</name>
    <dbReference type="NCBI Taxonomy" id="195482"/>
    <lineage>
        <taxon>Eukaryota</taxon>
        <taxon>Sar</taxon>
        <taxon>Alveolata</taxon>
        <taxon>Apicomplexa</taxon>
        <taxon>Conoidasida</taxon>
        <taxon>Coccidia</taxon>
        <taxon>Eucoccidiorida</taxon>
        <taxon>Eimeriorina</taxon>
        <taxon>Cryptosporidiidae</taxon>
        <taxon>Cryptosporidium</taxon>
    </lineage>
</organism>
<proteinExistence type="predicted"/>
<reference evidence="3" key="1">
    <citation type="submission" date="2022-10" db="EMBL/GenBank/DDBJ databases">
        <title>Adaptive evolution leads to modifications in subtelomeric GC content in a zoonotic Cryptosporidium species.</title>
        <authorList>
            <person name="Li J."/>
            <person name="Feng Y."/>
            <person name="Xiao L."/>
        </authorList>
    </citation>
    <scope>NUCLEOTIDE SEQUENCE</scope>
    <source>
        <strain evidence="3">33844</strain>
    </source>
</reference>
<dbReference type="Proteomes" id="UP001067231">
    <property type="component" value="Unassembled WGS sequence"/>
</dbReference>
<feature type="domain" description="ATPase AAA-type core" evidence="2">
    <location>
        <begin position="84"/>
        <end position="237"/>
    </location>
</feature>
<protein>
    <submittedName>
        <fullName evidence="3">ORC/CDC6 like AAA ATPase</fullName>
    </submittedName>
</protein>
<dbReference type="Gene3D" id="3.40.50.300">
    <property type="entry name" value="P-loop containing nucleotide triphosphate hydrolases"/>
    <property type="match status" value="1"/>
</dbReference>
<dbReference type="OrthoDB" id="1926878at2759"/>
<dbReference type="Gene3D" id="1.10.10.10">
    <property type="entry name" value="Winged helix-like DNA-binding domain superfamily/Winged helix DNA-binding domain"/>
    <property type="match status" value="1"/>
</dbReference>
<dbReference type="EMBL" id="JAPCXC010000017">
    <property type="protein sequence ID" value="KAJ1611220.1"/>
    <property type="molecule type" value="Genomic_DNA"/>
</dbReference>
<feature type="region of interest" description="Disordered" evidence="1">
    <location>
        <begin position="499"/>
        <end position="520"/>
    </location>
</feature>
<dbReference type="GO" id="GO:0006270">
    <property type="term" value="P:DNA replication initiation"/>
    <property type="evidence" value="ECO:0007669"/>
    <property type="project" value="TreeGrafter"/>
</dbReference>
<feature type="compositionally biased region" description="Polar residues" evidence="1">
    <location>
        <begin position="348"/>
        <end position="362"/>
    </location>
</feature>
<dbReference type="AlphaFoldDB" id="A0A9D5DIJ7"/>
<dbReference type="GO" id="GO:0005634">
    <property type="term" value="C:nucleus"/>
    <property type="evidence" value="ECO:0007669"/>
    <property type="project" value="TreeGrafter"/>
</dbReference>
<evidence type="ECO:0000256" key="1">
    <source>
        <dbReference type="SAM" id="MobiDB-lite"/>
    </source>
</evidence>
<dbReference type="Gene3D" id="1.10.8.60">
    <property type="match status" value="1"/>
</dbReference>
<evidence type="ECO:0000259" key="2">
    <source>
        <dbReference type="Pfam" id="PF00004"/>
    </source>
</evidence>
<sequence>MKLMSTRRKRCRFHDNSSGEEDTSGSTQSFADSKQLKESDVIKIIKRLKSEPHADWDFLGRVNEFKQISDYLKSCILNSSSGIVYISGSPGTGKTCTVDRILNTLENDPSRKLGFAKPANYKIIRTNASKVASRLNKNSGYSNGAALFVHLLELMKFQVRTIEEFKKINKNEGLQESAIYFIKQLSKKRTKYIAFIDEIDLVSSGRNSGDTILELFKTVMSFPESGLVLITVSNTVQIGNEIIKKVGVKLRNSGRIKLMVFPPYSYDTLRDIVLQRINLVNGFNDDPIFNKAGIELCVRKIASVYGDCRRTLDACYLTLGKFVFDNQNLSQKEQSPSEDEDIGPNQLDDLSNVSTRENSPVSNREPLNREADSISRLRTRSMPANISVPIHNFQNVMGRIHQSNQGRLQIIKTLPLHQQYVIMGIILAIVEEQIQSKEASYKNFINEQGASLLSKITNTRISVSQSKRKYHQICEELMTLPEEHREMLDALESSNIISTLNEPGGTKRRSSSFHRGATRSRSLRDPKIELLFSPEQIVSALSSLPRLGPIFSNLLYR</sequence>
<dbReference type="GO" id="GO:0033314">
    <property type="term" value="P:mitotic DNA replication checkpoint signaling"/>
    <property type="evidence" value="ECO:0007669"/>
    <property type="project" value="TreeGrafter"/>
</dbReference>
<dbReference type="PANTHER" id="PTHR10763">
    <property type="entry name" value="CELL DIVISION CONTROL PROTEIN 6-RELATED"/>
    <property type="match status" value="1"/>
</dbReference>
<dbReference type="GO" id="GO:0016887">
    <property type="term" value="F:ATP hydrolysis activity"/>
    <property type="evidence" value="ECO:0007669"/>
    <property type="project" value="InterPro"/>
</dbReference>
<dbReference type="InterPro" id="IPR050311">
    <property type="entry name" value="ORC1/CDC6"/>
</dbReference>
<name>A0A9D5DIJ7_9CRYT</name>
<dbReference type="GO" id="GO:0003688">
    <property type="term" value="F:DNA replication origin binding"/>
    <property type="evidence" value="ECO:0007669"/>
    <property type="project" value="TreeGrafter"/>
</dbReference>
<feature type="region of interest" description="Disordered" evidence="1">
    <location>
        <begin position="333"/>
        <end position="378"/>
    </location>
</feature>
<dbReference type="SUPFAM" id="SSF52540">
    <property type="entry name" value="P-loop containing nucleoside triphosphate hydrolases"/>
    <property type="match status" value="1"/>
</dbReference>
<dbReference type="InterPro" id="IPR003959">
    <property type="entry name" value="ATPase_AAA_core"/>
</dbReference>
<evidence type="ECO:0000313" key="3">
    <source>
        <dbReference type="EMBL" id="KAJ1611220.1"/>
    </source>
</evidence>